<keyword evidence="8" id="KW-0472">Membrane</keyword>
<keyword evidence="8" id="KW-1133">Transmembrane helix</keyword>
<evidence type="ECO:0000256" key="5">
    <source>
        <dbReference type="ARBA" id="ARBA00022679"/>
    </source>
</evidence>
<dbReference type="PRINTS" id="PR00344">
    <property type="entry name" value="BCTRLSENSOR"/>
</dbReference>
<evidence type="ECO:0000256" key="2">
    <source>
        <dbReference type="ARBA" id="ARBA00004370"/>
    </source>
</evidence>
<evidence type="ECO:0000256" key="8">
    <source>
        <dbReference type="SAM" id="Phobius"/>
    </source>
</evidence>
<dbReference type="EMBL" id="DXFG01000253">
    <property type="protein sequence ID" value="HIX38458.1"/>
    <property type="molecule type" value="Genomic_DNA"/>
</dbReference>
<dbReference type="Gene3D" id="1.10.287.130">
    <property type="match status" value="1"/>
</dbReference>
<dbReference type="InterPro" id="IPR036097">
    <property type="entry name" value="HisK_dim/P_sf"/>
</dbReference>
<name>A0A9D1VP75_9FIRM</name>
<protein>
    <recommendedName>
        <fullName evidence="3">histidine kinase</fullName>
        <ecNumber evidence="3">2.7.13.3</ecNumber>
    </recommendedName>
</protein>
<comment type="caution">
    <text evidence="10">The sequence shown here is derived from an EMBL/GenBank/DDBJ whole genome shotgun (WGS) entry which is preliminary data.</text>
</comment>
<comment type="catalytic activity">
    <reaction evidence="1">
        <text>ATP + protein L-histidine = ADP + protein N-phospho-L-histidine.</text>
        <dbReference type="EC" id="2.7.13.3"/>
    </reaction>
</comment>
<dbReference type="InterPro" id="IPR003594">
    <property type="entry name" value="HATPase_dom"/>
</dbReference>
<accession>A0A9D1VP75</accession>
<dbReference type="PROSITE" id="PS50109">
    <property type="entry name" value="HIS_KIN"/>
    <property type="match status" value="1"/>
</dbReference>
<dbReference type="SUPFAM" id="SSF55874">
    <property type="entry name" value="ATPase domain of HSP90 chaperone/DNA topoisomerase II/histidine kinase"/>
    <property type="match status" value="1"/>
</dbReference>
<dbReference type="GO" id="GO:0004721">
    <property type="term" value="F:phosphoprotein phosphatase activity"/>
    <property type="evidence" value="ECO:0007669"/>
    <property type="project" value="TreeGrafter"/>
</dbReference>
<feature type="domain" description="Histidine kinase" evidence="9">
    <location>
        <begin position="90"/>
        <end position="296"/>
    </location>
</feature>
<dbReference type="CDD" id="cd00075">
    <property type="entry name" value="HATPase"/>
    <property type="match status" value="1"/>
</dbReference>
<keyword evidence="6 10" id="KW-0418">Kinase</keyword>
<reference evidence="10" key="1">
    <citation type="journal article" date="2021" name="PeerJ">
        <title>Extensive microbial diversity within the chicken gut microbiome revealed by metagenomics and culture.</title>
        <authorList>
            <person name="Gilroy R."/>
            <person name="Ravi A."/>
            <person name="Getino M."/>
            <person name="Pursley I."/>
            <person name="Horton D.L."/>
            <person name="Alikhan N.F."/>
            <person name="Baker D."/>
            <person name="Gharbi K."/>
            <person name="Hall N."/>
            <person name="Watson M."/>
            <person name="Adriaenssens E.M."/>
            <person name="Foster-Nyarko E."/>
            <person name="Jarju S."/>
            <person name="Secka A."/>
            <person name="Antonio M."/>
            <person name="Oren A."/>
            <person name="Chaudhuri R.R."/>
            <person name="La Ragione R."/>
            <person name="Hildebrand F."/>
            <person name="Pallen M.J."/>
        </authorList>
    </citation>
    <scope>NUCLEOTIDE SEQUENCE</scope>
    <source>
        <strain evidence="10">ChiHjej12B11-1927</strain>
    </source>
</reference>
<dbReference type="Pfam" id="PF00512">
    <property type="entry name" value="HisKA"/>
    <property type="match status" value="1"/>
</dbReference>
<comment type="subcellular location">
    <subcellularLocation>
        <location evidence="2">Membrane</location>
    </subcellularLocation>
</comment>
<keyword evidence="8" id="KW-0812">Transmembrane</keyword>
<dbReference type="GO" id="GO:0005886">
    <property type="term" value="C:plasma membrane"/>
    <property type="evidence" value="ECO:0007669"/>
    <property type="project" value="TreeGrafter"/>
</dbReference>
<proteinExistence type="predicted"/>
<organism evidence="10 11">
    <name type="scientific">Candidatus Blautia pullistercoris</name>
    <dbReference type="NCBI Taxonomy" id="2838499"/>
    <lineage>
        <taxon>Bacteria</taxon>
        <taxon>Bacillati</taxon>
        <taxon>Bacillota</taxon>
        <taxon>Clostridia</taxon>
        <taxon>Lachnospirales</taxon>
        <taxon>Lachnospiraceae</taxon>
        <taxon>Blautia</taxon>
    </lineage>
</organism>
<evidence type="ECO:0000259" key="9">
    <source>
        <dbReference type="PROSITE" id="PS50109"/>
    </source>
</evidence>
<dbReference type="SMART" id="SM00388">
    <property type="entry name" value="HisKA"/>
    <property type="match status" value="1"/>
</dbReference>
<dbReference type="InterPro" id="IPR005467">
    <property type="entry name" value="His_kinase_dom"/>
</dbReference>
<keyword evidence="4" id="KW-0597">Phosphoprotein</keyword>
<sequence length="339" mass="38368">MCGGLLFISIILGGFFAFRYFSLLYAMKKTEEEIREIQQDLTQNQMLHLPVPSLALGRLLGAFNKVLGEIREERIDYERREKAFQKQIENISHDLRTPLTVILGYLKMLKKHPQAGVSQDPELADTLGILEQKAERMNALVNQFYEYSRLCAGDFEMEMEKTDLSRVLRESLMGNCRILEEAHLKVEADLPQHPLWIMGNQSALERIFLNLFQNGGRYAETLFRIIVKEEKETVLVSFINDTKKLSREDLPRLFDRFYVQDSARSQGGSGLGLTVAKSLAEEMGGTLEVSAPEKSGEEETQDLLVCFELKFKVKGTCLQAHLATAGKGFASCKSEKSAV</sequence>
<dbReference type="EC" id="2.7.13.3" evidence="3"/>
<dbReference type="GO" id="GO:0000155">
    <property type="term" value="F:phosphorelay sensor kinase activity"/>
    <property type="evidence" value="ECO:0007669"/>
    <property type="project" value="InterPro"/>
</dbReference>
<evidence type="ECO:0000256" key="4">
    <source>
        <dbReference type="ARBA" id="ARBA00022553"/>
    </source>
</evidence>
<dbReference type="InterPro" id="IPR036890">
    <property type="entry name" value="HATPase_C_sf"/>
</dbReference>
<dbReference type="Pfam" id="PF02518">
    <property type="entry name" value="HATPase_c"/>
    <property type="match status" value="1"/>
</dbReference>
<dbReference type="SUPFAM" id="SSF47384">
    <property type="entry name" value="Homodimeric domain of signal transducing histidine kinase"/>
    <property type="match status" value="1"/>
</dbReference>
<evidence type="ECO:0000256" key="6">
    <source>
        <dbReference type="ARBA" id="ARBA00022777"/>
    </source>
</evidence>
<dbReference type="AlphaFoldDB" id="A0A9D1VP75"/>
<dbReference type="InterPro" id="IPR004358">
    <property type="entry name" value="Sig_transdc_His_kin-like_C"/>
</dbReference>
<dbReference type="CDD" id="cd00082">
    <property type="entry name" value="HisKA"/>
    <property type="match status" value="1"/>
</dbReference>
<reference evidence="10" key="2">
    <citation type="submission" date="2021-04" db="EMBL/GenBank/DDBJ databases">
        <authorList>
            <person name="Gilroy R."/>
        </authorList>
    </citation>
    <scope>NUCLEOTIDE SEQUENCE</scope>
    <source>
        <strain evidence="10">ChiHjej12B11-1927</strain>
    </source>
</reference>
<keyword evidence="5" id="KW-0808">Transferase</keyword>
<evidence type="ECO:0000256" key="3">
    <source>
        <dbReference type="ARBA" id="ARBA00012438"/>
    </source>
</evidence>
<dbReference type="Gene3D" id="3.30.565.10">
    <property type="entry name" value="Histidine kinase-like ATPase, C-terminal domain"/>
    <property type="match status" value="1"/>
</dbReference>
<dbReference type="Proteomes" id="UP000824230">
    <property type="component" value="Unassembled WGS sequence"/>
</dbReference>
<evidence type="ECO:0000256" key="1">
    <source>
        <dbReference type="ARBA" id="ARBA00000085"/>
    </source>
</evidence>
<evidence type="ECO:0000256" key="7">
    <source>
        <dbReference type="ARBA" id="ARBA00023012"/>
    </source>
</evidence>
<gene>
    <name evidence="10" type="ORF">H9738_11425</name>
</gene>
<dbReference type="SMART" id="SM00387">
    <property type="entry name" value="HATPase_c"/>
    <property type="match status" value="1"/>
</dbReference>
<keyword evidence="7" id="KW-0902">Two-component regulatory system</keyword>
<feature type="transmembrane region" description="Helical" evidence="8">
    <location>
        <begin position="6"/>
        <end position="26"/>
    </location>
</feature>
<dbReference type="PANTHER" id="PTHR45453:SF1">
    <property type="entry name" value="PHOSPHATE REGULON SENSOR PROTEIN PHOR"/>
    <property type="match status" value="1"/>
</dbReference>
<dbReference type="GO" id="GO:0016036">
    <property type="term" value="P:cellular response to phosphate starvation"/>
    <property type="evidence" value="ECO:0007669"/>
    <property type="project" value="TreeGrafter"/>
</dbReference>
<evidence type="ECO:0000313" key="10">
    <source>
        <dbReference type="EMBL" id="HIX38458.1"/>
    </source>
</evidence>
<dbReference type="InterPro" id="IPR003661">
    <property type="entry name" value="HisK_dim/P_dom"/>
</dbReference>
<evidence type="ECO:0000313" key="11">
    <source>
        <dbReference type="Proteomes" id="UP000824230"/>
    </source>
</evidence>
<dbReference type="InterPro" id="IPR050351">
    <property type="entry name" value="BphY/WalK/GraS-like"/>
</dbReference>
<dbReference type="PANTHER" id="PTHR45453">
    <property type="entry name" value="PHOSPHATE REGULON SENSOR PROTEIN PHOR"/>
    <property type="match status" value="1"/>
</dbReference>